<dbReference type="OrthoDB" id="458808at2"/>
<comment type="caution">
    <text evidence="1">The sequence shown here is derived from an EMBL/GenBank/DDBJ whole genome shotgun (WGS) entry which is preliminary data.</text>
</comment>
<organism evidence="1 2">
    <name type="scientific">Planktothrix paucivesiculata PCC 9631</name>
    <dbReference type="NCBI Taxonomy" id="671071"/>
    <lineage>
        <taxon>Bacteria</taxon>
        <taxon>Bacillati</taxon>
        <taxon>Cyanobacteriota</taxon>
        <taxon>Cyanophyceae</taxon>
        <taxon>Oscillatoriophycideae</taxon>
        <taxon>Oscillatoriales</taxon>
        <taxon>Microcoleaceae</taxon>
        <taxon>Planktothrix</taxon>
    </lineage>
</organism>
<name>A0A7Z9BMC9_9CYAN</name>
<dbReference type="Proteomes" id="UP000182190">
    <property type="component" value="Unassembled WGS sequence"/>
</dbReference>
<accession>A0A7Z9BMC9</accession>
<evidence type="ECO:0000313" key="1">
    <source>
        <dbReference type="EMBL" id="VXD17805.1"/>
    </source>
</evidence>
<dbReference type="EMBL" id="CZCS02000176">
    <property type="protein sequence ID" value="VXD17805.1"/>
    <property type="molecule type" value="Genomic_DNA"/>
</dbReference>
<evidence type="ECO:0000313" key="2">
    <source>
        <dbReference type="Proteomes" id="UP000182190"/>
    </source>
</evidence>
<sequence>MSKKKLIDAVEKLSKEAHRSQEEQFFIRMLKQVWQIDWSVPPSEVWRNLTSRNQDYFFGFMELDDGDEREENWLLGSLDAIVESLIEKNSDSQWKIKIVNTIDELNQLRLKIQK</sequence>
<gene>
    <name evidence="1" type="ORF">PL9631_370026</name>
</gene>
<protein>
    <submittedName>
        <fullName evidence="1">Uncharacterized protein</fullName>
    </submittedName>
</protein>
<keyword evidence="2" id="KW-1185">Reference proteome</keyword>
<reference evidence="1" key="1">
    <citation type="submission" date="2019-10" db="EMBL/GenBank/DDBJ databases">
        <authorList>
            <consortium name="Genoscope - CEA"/>
            <person name="William W."/>
        </authorList>
    </citation>
    <scope>NUCLEOTIDE SEQUENCE [LARGE SCALE GENOMIC DNA]</scope>
    <source>
        <strain evidence="1">BBR_PRJEB10994</strain>
    </source>
</reference>
<dbReference type="AlphaFoldDB" id="A0A7Z9BMC9"/>
<dbReference type="RefSeq" id="WP_083617477.1">
    <property type="nucleotide sequence ID" value="NZ_LR735001.1"/>
</dbReference>
<proteinExistence type="predicted"/>